<dbReference type="InterPro" id="IPR017452">
    <property type="entry name" value="GPCR_Rhodpsn_7TM"/>
</dbReference>
<dbReference type="InterPro" id="IPR000276">
    <property type="entry name" value="GPCR_Rhodpsn"/>
</dbReference>
<dbReference type="GO" id="GO:0045202">
    <property type="term" value="C:synapse"/>
    <property type="evidence" value="ECO:0007669"/>
    <property type="project" value="GOC"/>
</dbReference>
<protein>
    <submittedName>
        <fullName evidence="9">Melanocyte-stimulating hormone receptor-like</fullName>
    </submittedName>
</protein>
<keyword evidence="4" id="KW-1133">Transmembrane helix</keyword>
<dbReference type="GO" id="GO:0004993">
    <property type="term" value="F:G protein-coupled serotonin receptor activity"/>
    <property type="evidence" value="ECO:0007669"/>
    <property type="project" value="TreeGrafter"/>
</dbReference>
<evidence type="ECO:0000256" key="1">
    <source>
        <dbReference type="ARBA" id="ARBA00004651"/>
    </source>
</evidence>
<evidence type="ECO:0000256" key="8">
    <source>
        <dbReference type="ARBA" id="ARBA00023224"/>
    </source>
</evidence>
<dbReference type="OrthoDB" id="5976143at2759"/>
<keyword evidence="8" id="KW-0807">Transducer</keyword>
<evidence type="ECO:0000313" key="9">
    <source>
        <dbReference type="EMBL" id="CAB4022219.1"/>
    </source>
</evidence>
<dbReference type="GO" id="GO:0007268">
    <property type="term" value="P:chemical synaptic transmission"/>
    <property type="evidence" value="ECO:0007669"/>
    <property type="project" value="TreeGrafter"/>
</dbReference>
<organism evidence="9 10">
    <name type="scientific">Paramuricea clavata</name>
    <name type="common">Red gorgonian</name>
    <name type="synonym">Violescent sea-whip</name>
    <dbReference type="NCBI Taxonomy" id="317549"/>
    <lineage>
        <taxon>Eukaryota</taxon>
        <taxon>Metazoa</taxon>
        <taxon>Cnidaria</taxon>
        <taxon>Anthozoa</taxon>
        <taxon>Octocorallia</taxon>
        <taxon>Malacalcyonacea</taxon>
        <taxon>Plexauridae</taxon>
        <taxon>Paramuricea</taxon>
    </lineage>
</organism>
<evidence type="ECO:0000256" key="5">
    <source>
        <dbReference type="ARBA" id="ARBA00023040"/>
    </source>
</evidence>
<dbReference type="PROSITE" id="PS50262">
    <property type="entry name" value="G_PROTEIN_RECEP_F1_2"/>
    <property type="match status" value="1"/>
</dbReference>
<comment type="caution">
    <text evidence="9">The sequence shown here is derived from an EMBL/GenBank/DDBJ whole genome shotgun (WGS) entry which is preliminary data.</text>
</comment>
<feature type="non-terminal residue" evidence="9">
    <location>
        <position position="136"/>
    </location>
</feature>
<evidence type="ECO:0000313" key="10">
    <source>
        <dbReference type="Proteomes" id="UP001152795"/>
    </source>
</evidence>
<dbReference type="SUPFAM" id="SSF81321">
    <property type="entry name" value="Family A G protein-coupled receptor-like"/>
    <property type="match status" value="1"/>
</dbReference>
<dbReference type="AlphaFoldDB" id="A0A6S7IZC8"/>
<evidence type="ECO:0000256" key="7">
    <source>
        <dbReference type="ARBA" id="ARBA00023170"/>
    </source>
</evidence>
<dbReference type="Gene3D" id="1.20.1070.10">
    <property type="entry name" value="Rhodopsin 7-helix transmembrane proteins"/>
    <property type="match status" value="1"/>
</dbReference>
<dbReference type="Pfam" id="PF00001">
    <property type="entry name" value="7tm_1"/>
    <property type="match status" value="1"/>
</dbReference>
<evidence type="ECO:0000256" key="4">
    <source>
        <dbReference type="ARBA" id="ARBA00022989"/>
    </source>
</evidence>
<evidence type="ECO:0000256" key="6">
    <source>
        <dbReference type="ARBA" id="ARBA00023136"/>
    </source>
</evidence>
<dbReference type="EMBL" id="CACRXK020011867">
    <property type="protein sequence ID" value="CAB4022219.1"/>
    <property type="molecule type" value="Genomic_DNA"/>
</dbReference>
<dbReference type="GO" id="GO:0030594">
    <property type="term" value="F:neurotransmitter receptor activity"/>
    <property type="evidence" value="ECO:0007669"/>
    <property type="project" value="TreeGrafter"/>
</dbReference>
<keyword evidence="3" id="KW-0812">Transmembrane</keyword>
<dbReference type="Proteomes" id="UP001152795">
    <property type="component" value="Unassembled WGS sequence"/>
</dbReference>
<keyword evidence="6" id="KW-0472">Membrane</keyword>
<name>A0A6S7IZC8_PARCT</name>
<keyword evidence="2" id="KW-1003">Cell membrane</keyword>
<evidence type="ECO:0000256" key="2">
    <source>
        <dbReference type="ARBA" id="ARBA00022475"/>
    </source>
</evidence>
<keyword evidence="5" id="KW-0297">G-protein coupled receptor</keyword>
<comment type="subcellular location">
    <subcellularLocation>
        <location evidence="1">Cell membrane</location>
        <topology evidence="1">Multi-pass membrane protein</topology>
    </subcellularLocation>
</comment>
<dbReference type="PANTHER" id="PTHR24247:SF202">
    <property type="entry name" value="5-HYDROXYTRYPTAMINE RECEPTOR 1"/>
    <property type="match status" value="1"/>
</dbReference>
<proteinExistence type="predicted"/>
<dbReference type="PANTHER" id="PTHR24247">
    <property type="entry name" value="5-HYDROXYTRYPTAMINE RECEPTOR"/>
    <property type="match status" value="1"/>
</dbReference>
<dbReference type="GO" id="GO:0007187">
    <property type="term" value="P:G protein-coupled receptor signaling pathway, coupled to cyclic nucleotide second messenger"/>
    <property type="evidence" value="ECO:0007669"/>
    <property type="project" value="TreeGrafter"/>
</dbReference>
<dbReference type="GO" id="GO:0005886">
    <property type="term" value="C:plasma membrane"/>
    <property type="evidence" value="ECO:0007669"/>
    <property type="project" value="UniProtKB-SubCell"/>
</dbReference>
<dbReference type="GO" id="GO:0030425">
    <property type="term" value="C:dendrite"/>
    <property type="evidence" value="ECO:0007669"/>
    <property type="project" value="TreeGrafter"/>
</dbReference>
<gene>
    <name evidence="9" type="ORF">PACLA_8A062267</name>
</gene>
<dbReference type="PRINTS" id="PR00237">
    <property type="entry name" value="GPCRRHODOPSN"/>
</dbReference>
<keyword evidence="10" id="KW-1185">Reference proteome</keyword>
<evidence type="ECO:0000256" key="3">
    <source>
        <dbReference type="ARBA" id="ARBA00022692"/>
    </source>
</evidence>
<accession>A0A6S7IZC8</accession>
<reference evidence="9" key="1">
    <citation type="submission" date="2020-04" db="EMBL/GenBank/DDBJ databases">
        <authorList>
            <person name="Alioto T."/>
            <person name="Alioto T."/>
            <person name="Gomez Garrido J."/>
        </authorList>
    </citation>
    <scope>NUCLEOTIDE SEQUENCE</scope>
    <source>
        <strain evidence="9">A484AB</strain>
    </source>
</reference>
<sequence length="136" mass="15793">MLVMYNNTNQTETSTWTESDQMKLNAFLDEIELAEKIILIILAICTILDNTLVLVATWREASLHQPNKYFVACLAVADLLVGMILEPLKVYYRSFYMELKVTMSIHLCRFTVWIDTFALSASIYTLTFISFDRYLK</sequence>
<keyword evidence="7 9" id="KW-0675">Receptor</keyword>